<protein>
    <submittedName>
        <fullName evidence="6">TetR family transcriptional regulator</fullName>
    </submittedName>
</protein>
<evidence type="ECO:0000256" key="2">
    <source>
        <dbReference type="ARBA" id="ARBA00023125"/>
    </source>
</evidence>
<feature type="domain" description="HTH tetR-type" evidence="5">
    <location>
        <begin position="5"/>
        <end position="65"/>
    </location>
</feature>
<dbReference type="PANTHER" id="PTHR47506">
    <property type="entry name" value="TRANSCRIPTIONAL REGULATORY PROTEIN"/>
    <property type="match status" value="1"/>
</dbReference>
<dbReference type="InterPro" id="IPR036271">
    <property type="entry name" value="Tet_transcr_reg_TetR-rel_C_sf"/>
</dbReference>
<evidence type="ECO:0000256" key="3">
    <source>
        <dbReference type="ARBA" id="ARBA00023163"/>
    </source>
</evidence>
<dbReference type="PANTHER" id="PTHR47506:SF7">
    <property type="entry name" value="TRANSCRIPTIONAL REGULATORY PROTEIN"/>
    <property type="match status" value="1"/>
</dbReference>
<evidence type="ECO:0000313" key="6">
    <source>
        <dbReference type="EMBL" id="PWK26743.1"/>
    </source>
</evidence>
<dbReference type="AlphaFoldDB" id="A0A316EBP4"/>
<keyword evidence="2 4" id="KW-0238">DNA-binding</keyword>
<keyword evidence="7" id="KW-1185">Reference proteome</keyword>
<dbReference type="SUPFAM" id="SSF46689">
    <property type="entry name" value="Homeodomain-like"/>
    <property type="match status" value="1"/>
</dbReference>
<dbReference type="GO" id="GO:0003677">
    <property type="term" value="F:DNA binding"/>
    <property type="evidence" value="ECO:0007669"/>
    <property type="project" value="UniProtKB-UniRule"/>
</dbReference>
<dbReference type="InterPro" id="IPR009057">
    <property type="entry name" value="Homeodomain-like_sf"/>
</dbReference>
<dbReference type="Proteomes" id="UP000245489">
    <property type="component" value="Unassembled WGS sequence"/>
</dbReference>
<dbReference type="RefSeq" id="WP_109742987.1">
    <property type="nucleotide sequence ID" value="NZ_QGGO01000010.1"/>
</dbReference>
<comment type="caution">
    <text evidence="6">The sequence shown here is derived from an EMBL/GenBank/DDBJ whole genome shotgun (WGS) entry which is preliminary data.</text>
</comment>
<reference evidence="6 7" key="1">
    <citation type="submission" date="2018-05" db="EMBL/GenBank/DDBJ databases">
        <title>Genomic Encyclopedia of Archaeal and Bacterial Type Strains, Phase II (KMG-II): from individual species to whole genera.</title>
        <authorList>
            <person name="Goeker M."/>
        </authorList>
    </citation>
    <scope>NUCLEOTIDE SEQUENCE [LARGE SCALE GENOMIC DNA]</scope>
    <source>
        <strain evidence="6 7">DSM 22214</strain>
    </source>
</reference>
<dbReference type="Gene3D" id="1.10.357.10">
    <property type="entry name" value="Tetracycline Repressor, domain 2"/>
    <property type="match status" value="1"/>
</dbReference>
<evidence type="ECO:0000313" key="7">
    <source>
        <dbReference type="Proteomes" id="UP000245489"/>
    </source>
</evidence>
<dbReference type="PRINTS" id="PR00455">
    <property type="entry name" value="HTHTETR"/>
</dbReference>
<dbReference type="Pfam" id="PF00440">
    <property type="entry name" value="TetR_N"/>
    <property type="match status" value="1"/>
</dbReference>
<dbReference type="Pfam" id="PF21993">
    <property type="entry name" value="TetR_C_13_2"/>
    <property type="match status" value="1"/>
</dbReference>
<dbReference type="SUPFAM" id="SSF48498">
    <property type="entry name" value="Tetracyclin repressor-like, C-terminal domain"/>
    <property type="match status" value="1"/>
</dbReference>
<evidence type="ECO:0000256" key="1">
    <source>
        <dbReference type="ARBA" id="ARBA00023015"/>
    </source>
</evidence>
<proteinExistence type="predicted"/>
<dbReference type="InterPro" id="IPR054156">
    <property type="entry name" value="YxaF_TetR_C"/>
</dbReference>
<gene>
    <name evidence="6" type="ORF">LV89_02252</name>
</gene>
<dbReference type="OrthoDB" id="6430772at2"/>
<sequence>MPIQKVTKEEILTKSLEVFRHRGYHNTSMNDLAHAVGLLKGSFYHYFDSKETLMKEVLMSVNILLQEEVFPIAYNSNLPIQERMETMLKRFSKTVFNKEGGCIVGNTILETVNLYPQFKEVLQEILTGWTNALTHLYSYTHAPENAKKLAEQSIMEYEGAIMMAKLYGESYYYKDCYIRTMERLKA</sequence>
<keyword evidence="3" id="KW-0804">Transcription</keyword>
<dbReference type="InterPro" id="IPR001647">
    <property type="entry name" value="HTH_TetR"/>
</dbReference>
<dbReference type="PROSITE" id="PS50977">
    <property type="entry name" value="HTH_TETR_2"/>
    <property type="match status" value="1"/>
</dbReference>
<accession>A0A316EBP4</accession>
<keyword evidence="1" id="KW-0805">Transcription regulation</keyword>
<dbReference type="EMBL" id="QGGO01000010">
    <property type="protein sequence ID" value="PWK26743.1"/>
    <property type="molecule type" value="Genomic_DNA"/>
</dbReference>
<name>A0A316EBP4_9BACT</name>
<evidence type="ECO:0000256" key="4">
    <source>
        <dbReference type="PROSITE-ProRule" id="PRU00335"/>
    </source>
</evidence>
<organism evidence="6 7">
    <name type="scientific">Arcicella aurantiaca</name>
    <dbReference type="NCBI Taxonomy" id="591202"/>
    <lineage>
        <taxon>Bacteria</taxon>
        <taxon>Pseudomonadati</taxon>
        <taxon>Bacteroidota</taxon>
        <taxon>Cytophagia</taxon>
        <taxon>Cytophagales</taxon>
        <taxon>Flectobacillaceae</taxon>
        <taxon>Arcicella</taxon>
    </lineage>
</organism>
<evidence type="ECO:0000259" key="5">
    <source>
        <dbReference type="PROSITE" id="PS50977"/>
    </source>
</evidence>
<feature type="DNA-binding region" description="H-T-H motif" evidence="4">
    <location>
        <begin position="28"/>
        <end position="47"/>
    </location>
</feature>